<sequence>MSDGTRGATDFDHTSIAVHDAPSWLRRLRGTLGATPLIGQVLPEFRYVVCQLGDEQSGGRLELMDAQPGETGGFLTRFLRRHGETAHHLTFLVPDVARTIEQVRELGLRVVKTDLTHTPWRETFLPPDDVHGVTIQLADSDVGYPPLRELLGTRTRDPGRVPGNREGREPGWWEFAWDVPAGPLARLRSTTLRSTDPAFSHRLFAGVLDAETHPRHDGVEYRWPGGTLVVRPDTVAGISHLTVTGGPAPRYRIGEMILVQEHT</sequence>
<accession>A0A4R4XRB5</accession>
<dbReference type="RefSeq" id="WP_132495319.1">
    <property type="nucleotide sequence ID" value="NZ_SMKW01000152.1"/>
</dbReference>
<organism evidence="2 3">
    <name type="scientific">Saccharopolyspora elongata</name>
    <dbReference type="NCBI Taxonomy" id="2530387"/>
    <lineage>
        <taxon>Bacteria</taxon>
        <taxon>Bacillati</taxon>
        <taxon>Actinomycetota</taxon>
        <taxon>Actinomycetes</taxon>
        <taxon>Pseudonocardiales</taxon>
        <taxon>Pseudonocardiaceae</taxon>
        <taxon>Saccharopolyspora</taxon>
    </lineage>
</organism>
<name>A0A4R4XRB5_9PSEU</name>
<evidence type="ECO:0000313" key="3">
    <source>
        <dbReference type="Proteomes" id="UP000294947"/>
    </source>
</evidence>
<dbReference type="InterPro" id="IPR037523">
    <property type="entry name" value="VOC_core"/>
</dbReference>
<dbReference type="InterPro" id="IPR029068">
    <property type="entry name" value="Glyas_Bleomycin-R_OHBP_Dase"/>
</dbReference>
<evidence type="ECO:0000313" key="2">
    <source>
        <dbReference type="EMBL" id="TDD33951.1"/>
    </source>
</evidence>
<dbReference type="OrthoDB" id="3686106at2"/>
<feature type="domain" description="VOC" evidence="1">
    <location>
        <begin position="10"/>
        <end position="140"/>
    </location>
</feature>
<dbReference type="AlphaFoldDB" id="A0A4R4XRB5"/>
<evidence type="ECO:0000259" key="1">
    <source>
        <dbReference type="PROSITE" id="PS51819"/>
    </source>
</evidence>
<dbReference type="PROSITE" id="PS51819">
    <property type="entry name" value="VOC"/>
    <property type="match status" value="1"/>
</dbReference>
<dbReference type="SUPFAM" id="SSF54593">
    <property type="entry name" value="Glyoxalase/Bleomycin resistance protein/Dihydroxybiphenyl dioxygenase"/>
    <property type="match status" value="1"/>
</dbReference>
<dbReference type="Proteomes" id="UP000294947">
    <property type="component" value="Unassembled WGS sequence"/>
</dbReference>
<protein>
    <recommendedName>
        <fullName evidence="1">VOC domain-containing protein</fullName>
    </recommendedName>
</protein>
<keyword evidence="3" id="KW-1185">Reference proteome</keyword>
<reference evidence="2 3" key="1">
    <citation type="submission" date="2019-03" db="EMBL/GenBank/DDBJ databases">
        <title>Draft genome sequences of novel Actinobacteria.</title>
        <authorList>
            <person name="Sahin N."/>
            <person name="Ay H."/>
            <person name="Saygin H."/>
        </authorList>
    </citation>
    <scope>NUCLEOTIDE SEQUENCE [LARGE SCALE GENOMIC DNA]</scope>
    <source>
        <strain evidence="2 3">7K502</strain>
    </source>
</reference>
<comment type="caution">
    <text evidence="2">The sequence shown here is derived from an EMBL/GenBank/DDBJ whole genome shotgun (WGS) entry which is preliminary data.</text>
</comment>
<dbReference type="EMBL" id="SMKW01000152">
    <property type="protein sequence ID" value="TDD33951.1"/>
    <property type="molecule type" value="Genomic_DNA"/>
</dbReference>
<gene>
    <name evidence="2" type="ORF">E1288_44995</name>
</gene>
<dbReference type="Gene3D" id="3.10.180.10">
    <property type="entry name" value="2,3-Dihydroxybiphenyl 1,2-Dioxygenase, domain 1"/>
    <property type="match status" value="1"/>
</dbReference>
<dbReference type="Pfam" id="PF13669">
    <property type="entry name" value="Glyoxalase_4"/>
    <property type="match status" value="1"/>
</dbReference>
<proteinExistence type="predicted"/>